<name>A0A6J0SHK3_9SAUR</name>
<dbReference type="KEGG" id="pvt:110072095"/>
<keyword evidence="4" id="KW-0519">Myristate</keyword>
<feature type="compositionally biased region" description="Basic residues" evidence="8">
    <location>
        <begin position="429"/>
        <end position="442"/>
    </location>
</feature>
<dbReference type="GO" id="GO:0005886">
    <property type="term" value="C:plasma membrane"/>
    <property type="evidence" value="ECO:0007669"/>
    <property type="project" value="UniProtKB-SubCell"/>
</dbReference>
<evidence type="ECO:0000256" key="3">
    <source>
        <dbReference type="ARBA" id="ARBA00022475"/>
    </source>
</evidence>
<keyword evidence="9" id="KW-1185">Reference proteome</keyword>
<dbReference type="AlphaFoldDB" id="A0A6J0SHK3"/>
<evidence type="ECO:0000256" key="1">
    <source>
        <dbReference type="ARBA" id="ARBA00004193"/>
    </source>
</evidence>
<comment type="similarity">
    <text evidence="2">Belongs to the raftlin family.</text>
</comment>
<evidence type="ECO:0000256" key="5">
    <source>
        <dbReference type="ARBA" id="ARBA00023136"/>
    </source>
</evidence>
<protein>
    <submittedName>
        <fullName evidence="10">Raftlin</fullName>
    </submittedName>
</protein>
<evidence type="ECO:0000256" key="8">
    <source>
        <dbReference type="SAM" id="MobiDB-lite"/>
    </source>
</evidence>
<dbReference type="CTD" id="23180"/>
<organism evidence="9 10">
    <name type="scientific">Pogona vitticeps</name>
    <name type="common">central bearded dragon</name>
    <dbReference type="NCBI Taxonomy" id="103695"/>
    <lineage>
        <taxon>Eukaryota</taxon>
        <taxon>Metazoa</taxon>
        <taxon>Chordata</taxon>
        <taxon>Craniata</taxon>
        <taxon>Vertebrata</taxon>
        <taxon>Euteleostomi</taxon>
        <taxon>Lepidosauria</taxon>
        <taxon>Squamata</taxon>
        <taxon>Bifurcata</taxon>
        <taxon>Unidentata</taxon>
        <taxon>Episquamata</taxon>
        <taxon>Toxicofera</taxon>
        <taxon>Iguania</taxon>
        <taxon>Acrodonta</taxon>
        <taxon>Agamidae</taxon>
        <taxon>Amphibolurinae</taxon>
        <taxon>Pogona</taxon>
    </lineage>
</organism>
<evidence type="ECO:0000256" key="6">
    <source>
        <dbReference type="ARBA" id="ARBA00023139"/>
    </source>
</evidence>
<comment type="subcellular location">
    <subcellularLocation>
        <location evidence="1">Cell membrane</location>
        <topology evidence="1">Lipid-anchor</topology>
    </subcellularLocation>
</comment>
<evidence type="ECO:0000256" key="2">
    <source>
        <dbReference type="ARBA" id="ARBA00006390"/>
    </source>
</evidence>
<accession>A0A6J0SHK3</accession>
<gene>
    <name evidence="10" type="primary">RFTN1</name>
</gene>
<feature type="region of interest" description="Disordered" evidence="8">
    <location>
        <begin position="429"/>
        <end position="449"/>
    </location>
</feature>
<keyword evidence="6" id="KW-0564">Palmitate</keyword>
<dbReference type="RefSeq" id="XP_020635797.2">
    <property type="nucleotide sequence ID" value="XM_020780138.2"/>
</dbReference>
<sequence length="577" mass="64735">MGCGLNKLEKHDEKRPGNIYSTLKRPQVETKIDVFYEYHFLEFTTLSDAELPGSSAIRLSSLHDLPAQLQEFYQQGFILAAVHPFVQPTDENEKTPQEQIFRAVLIKKAERSLKNDAISDGNTLEIESCFSSDHPPDKSKMPDLIKKIQDAASRGLRFVGLIPQYVSQMNSKSISVVTSTSNSSRELKSDKNPSDSPVDCTSLDQEKPDCTNECSIPATREENTDPSEDLGGEGQISEQLSLSSAGENGGQLQETEIFAVFNKPKTLQRTSQYYTVTIPVRVISNGQSLCSLEANWLEHMTDHFRKGSTLVNAVFSLGTVNDSFQGMTDGLFIFEELSVDDSKNIQGYDAIVVEQWTVLEGAQVQTDYIPLLNSLAVYGWQLTCVLPTPVVKTNRDGSLATKQIVFLQRPFLLQKTKKKQSKFHWRFSKENRHHKQSKKSLKAKLDTREQQQMTTEEMHESEVIENARNSETQFSTIESGLQFPVISDQQLGGVKDGRMEAFKHRDMLIYNNEVSAEKWNAGQDADQETEGLCLDQKGIHGNCGDHMFQEHCTAADNNENCGAELIESSFEPACQFD</sequence>
<keyword evidence="5" id="KW-0472">Membrane</keyword>
<keyword evidence="7" id="KW-0449">Lipoprotein</keyword>
<dbReference type="Proteomes" id="UP001652642">
    <property type="component" value="Chromosome 6"/>
</dbReference>
<reference evidence="10" key="1">
    <citation type="submission" date="2025-08" db="UniProtKB">
        <authorList>
            <consortium name="RefSeq"/>
        </authorList>
    </citation>
    <scope>IDENTIFICATION</scope>
</reference>
<evidence type="ECO:0000256" key="7">
    <source>
        <dbReference type="ARBA" id="ARBA00023288"/>
    </source>
</evidence>
<feature type="region of interest" description="Disordered" evidence="8">
    <location>
        <begin position="177"/>
        <end position="235"/>
    </location>
</feature>
<evidence type="ECO:0000313" key="9">
    <source>
        <dbReference type="Proteomes" id="UP001652642"/>
    </source>
</evidence>
<keyword evidence="3" id="KW-1003">Cell membrane</keyword>
<dbReference type="GeneID" id="110072095"/>
<dbReference type="PANTHER" id="PTHR17601">
    <property type="entry name" value="RAFTLIN-RELATED"/>
    <property type="match status" value="1"/>
</dbReference>
<evidence type="ECO:0000256" key="4">
    <source>
        <dbReference type="ARBA" id="ARBA00022707"/>
    </source>
</evidence>
<dbReference type="InterPro" id="IPR028169">
    <property type="entry name" value="Raftlin"/>
</dbReference>
<dbReference type="OrthoDB" id="9942562at2759"/>
<proteinExistence type="inferred from homology"/>
<evidence type="ECO:0000313" key="10">
    <source>
        <dbReference type="RefSeq" id="XP_020635797.2"/>
    </source>
</evidence>
<dbReference type="PANTHER" id="PTHR17601:SF3">
    <property type="entry name" value="RAFTLIN"/>
    <property type="match status" value="1"/>
</dbReference>
<dbReference type="Pfam" id="PF15250">
    <property type="entry name" value="Raftlin"/>
    <property type="match status" value="1"/>
</dbReference>